<evidence type="ECO:0000259" key="3">
    <source>
        <dbReference type="Pfam" id="PF22910"/>
    </source>
</evidence>
<comment type="caution">
    <text evidence="4">The sequence shown here is derived from an EMBL/GenBank/DDBJ whole genome shotgun (WGS) entry which is preliminary data.</text>
</comment>
<protein>
    <submittedName>
        <fullName evidence="4">Uncharacterized protein</fullName>
    </submittedName>
</protein>
<dbReference type="GO" id="GO:1900150">
    <property type="term" value="P:regulation of defense response to fungus"/>
    <property type="evidence" value="ECO:0007669"/>
    <property type="project" value="InterPro"/>
</dbReference>
<feature type="region of interest" description="Disordered" evidence="1">
    <location>
        <begin position="1204"/>
        <end position="1223"/>
    </location>
</feature>
<dbReference type="Pfam" id="PF22910">
    <property type="entry name" value="EDR4-like_1st"/>
    <property type="match status" value="2"/>
</dbReference>
<dbReference type="PANTHER" id="PTHR31105">
    <property type="entry name" value="EXTRA-LARGE G-PROTEIN-LIKE"/>
    <property type="match status" value="1"/>
</dbReference>
<evidence type="ECO:0000313" key="5">
    <source>
        <dbReference type="Proteomes" id="UP000290289"/>
    </source>
</evidence>
<dbReference type="Proteomes" id="UP000290289">
    <property type="component" value="Chromosome 1"/>
</dbReference>
<feature type="compositionally biased region" description="Low complexity" evidence="1">
    <location>
        <begin position="419"/>
        <end position="429"/>
    </location>
</feature>
<feature type="compositionally biased region" description="Polar residues" evidence="1">
    <location>
        <begin position="503"/>
        <end position="513"/>
    </location>
</feature>
<feature type="compositionally biased region" description="Polar residues" evidence="1">
    <location>
        <begin position="605"/>
        <end position="622"/>
    </location>
</feature>
<feature type="region of interest" description="Disordered" evidence="1">
    <location>
        <begin position="598"/>
        <end position="622"/>
    </location>
</feature>
<dbReference type="EMBL" id="RDQH01000327">
    <property type="protein sequence ID" value="RXI08682.1"/>
    <property type="molecule type" value="Genomic_DNA"/>
</dbReference>
<feature type="compositionally biased region" description="Basic and acidic residues" evidence="1">
    <location>
        <begin position="344"/>
        <end position="358"/>
    </location>
</feature>
<reference evidence="4 5" key="1">
    <citation type="submission" date="2018-10" db="EMBL/GenBank/DDBJ databases">
        <title>A high-quality apple genome assembly.</title>
        <authorList>
            <person name="Hu J."/>
        </authorList>
    </citation>
    <scope>NUCLEOTIDE SEQUENCE [LARGE SCALE GENOMIC DNA]</scope>
    <source>
        <strain evidence="5">cv. HFTH1</strain>
        <tissue evidence="4">Young leaf</tissue>
    </source>
</reference>
<feature type="region of interest" description="Disordered" evidence="1">
    <location>
        <begin position="644"/>
        <end position="679"/>
    </location>
</feature>
<feature type="domain" description="Probable zinc-ribbon" evidence="2">
    <location>
        <begin position="1047"/>
        <end position="1091"/>
    </location>
</feature>
<sequence>MSPELTTHVRLVRCPECRQLLAELPQTPVYKCGGCGVTLQAKSRINGPRSKSASVNDTEAAQRIGFDHASEDGKSRSSGRNAALLESGECSSDQDNEWDQIMSSEGNESGNWFCDVLCLYGRSFCLGSIQMSPELTTKVRLVRCPKCRLLLPELPEIPVYKCGGCGVTLQVKNRMNGLRSKRASVNDTEAAQRIRLDHGSEDKKSRSSGRNATLPESGECSSEGNESSTSSTPKAAYPEPGNCFSKQDNEKNEDKPSEEQKSSISSHSAALPYQNNERDESKSSEGNESISSSTHTVTFVDSEKSFPDQNNEKRKDAAFEDKESSISTHNASPSNPGESLSDQNNEKSEDKSSEDKESSSSSNHASLLMSGESFSDQNNERGQSKSSEGNESSSLSPKATFPGESFADNQNNEKDQIESSEGNRFSSSSPKATYPDSGECLPDQNNESDMIESSEGNKFSSSSPEVTFPDSGKCFSEQDNSKSEIKSSEVKETLPKTRKGAEVSTNDGSSRLGETSVDVDINKEIDSDFQNSNTVNPGDARGSSSIVTAHTAVRGSISLDSFKSSPHGRQEELQNSVPNGFDHVRSPDAFENIVTAHMPERESVSLDSLTSSPNGQQVEPQNSVPIVFDHVRSPDAFENRVTVHMPARESISSDSLTSSPDGQLEEPQNNAFSNGFDHVRSPDVFENTEFFPSFELSGAPTDPSKSPANTSHHAYDASVSSYDGMDDQFFNRTTRSNIVHSEERTRRDKFMASSMINRDSGLQHQPTDPWSNLPMKNDRAMRYRKWDQDASLPPRRQGHPSRDWNRLQSDESMYRMAFPQRVSQGGYKNGGPTSQLHNEYQHNSGYQSSEMSVEAEQDKMTLLRMVYELQNQVNSLNGKASGRVAGGATWNENSMPQYRSYEAFEKELYHDPNYQRYLRRHRTGSLYPPQHHRKNMRIPFSSEATTSRHQPDSSYLHYGPQDWKCSAPLSQPVRCSKNGLCRVHPGHSCWTSYDKSRPSTPERYMGSDSPLWGHETMSDDLRHQWHDAKKFYREKQHLAKRHFRPIAGGAPFITCYNCSELLQIPADFLLFKRRYHRLRCGACSEVLKFSLQKRAHIVPYEQNAIAPPSEVGDYNAAGNGGNLAHHADPVSCSDDYGYGPSYYHSYSSDGDPGAFAPSNSNHGDSEDQNMSHNSLDPMRERKKLVLRESQNKEKNPIETIVSARPSLSSEIEELPANSSSPLHRLMGYASPSLVIRGSVTSRTGRSSYPLQR</sequence>
<dbReference type="InterPro" id="IPR040244">
    <property type="entry name" value="EDR4-like"/>
</dbReference>
<feature type="domain" description="Enhanced disease resistance 4-like N-terminal" evidence="3">
    <location>
        <begin position="8"/>
        <end position="41"/>
    </location>
</feature>
<proteinExistence type="predicted"/>
<feature type="domain" description="Enhanced disease resistance 4-like N-terminal" evidence="3">
    <location>
        <begin position="138"/>
        <end position="170"/>
    </location>
</feature>
<gene>
    <name evidence="4" type="ORF">DVH24_022826</name>
</gene>
<dbReference type="Pfam" id="PF11331">
    <property type="entry name" value="Zn_ribbon_12"/>
    <property type="match status" value="1"/>
</dbReference>
<dbReference type="InterPro" id="IPR055126">
    <property type="entry name" value="EDR4-like_N"/>
</dbReference>
<dbReference type="AlphaFoldDB" id="A0A498KSM6"/>
<dbReference type="InterPro" id="IPR021480">
    <property type="entry name" value="Zinc_ribbon_12"/>
</dbReference>
<feature type="compositionally biased region" description="Low complexity" evidence="1">
    <location>
        <begin position="216"/>
        <end position="232"/>
    </location>
</feature>
<feature type="compositionally biased region" description="Low complexity" evidence="1">
    <location>
        <begin position="650"/>
        <end position="659"/>
    </location>
</feature>
<feature type="region of interest" description="Disordered" evidence="1">
    <location>
        <begin position="1149"/>
        <end position="1178"/>
    </location>
</feature>
<feature type="compositionally biased region" description="Basic and acidic residues" evidence="1">
    <location>
        <begin position="301"/>
        <end position="324"/>
    </location>
</feature>
<name>A0A498KSM6_MALDO</name>
<feature type="compositionally biased region" description="Basic and acidic residues" evidence="1">
    <location>
        <begin position="479"/>
        <end position="501"/>
    </location>
</feature>
<evidence type="ECO:0000259" key="2">
    <source>
        <dbReference type="Pfam" id="PF11331"/>
    </source>
</evidence>
<feature type="compositionally biased region" description="Basic and acidic residues" evidence="1">
    <location>
        <begin position="247"/>
        <end position="261"/>
    </location>
</feature>
<evidence type="ECO:0000313" key="4">
    <source>
        <dbReference type="EMBL" id="RXI08682.1"/>
    </source>
</evidence>
<keyword evidence="5" id="KW-1185">Reference proteome</keyword>
<feature type="region of interest" description="Disordered" evidence="1">
    <location>
        <begin position="179"/>
        <end position="585"/>
    </location>
</feature>
<feature type="compositionally biased region" description="Polar residues" evidence="1">
    <location>
        <begin position="325"/>
        <end position="343"/>
    </location>
</feature>
<dbReference type="PANTHER" id="PTHR31105:SF38">
    <property type="entry name" value="PROTEIN ENHANCED DISEASE RESISTANCE 4"/>
    <property type="match status" value="1"/>
</dbReference>
<feature type="compositionally biased region" description="Polar residues" evidence="1">
    <location>
        <begin position="1157"/>
        <end position="1174"/>
    </location>
</feature>
<feature type="compositionally biased region" description="Polar residues" evidence="1">
    <location>
        <begin position="528"/>
        <end position="548"/>
    </location>
</feature>
<organism evidence="4 5">
    <name type="scientific">Malus domestica</name>
    <name type="common">Apple</name>
    <name type="synonym">Pyrus malus</name>
    <dbReference type="NCBI Taxonomy" id="3750"/>
    <lineage>
        <taxon>Eukaryota</taxon>
        <taxon>Viridiplantae</taxon>
        <taxon>Streptophyta</taxon>
        <taxon>Embryophyta</taxon>
        <taxon>Tracheophyta</taxon>
        <taxon>Spermatophyta</taxon>
        <taxon>Magnoliopsida</taxon>
        <taxon>eudicotyledons</taxon>
        <taxon>Gunneridae</taxon>
        <taxon>Pentapetalae</taxon>
        <taxon>rosids</taxon>
        <taxon>fabids</taxon>
        <taxon>Rosales</taxon>
        <taxon>Rosaceae</taxon>
        <taxon>Amygdaloideae</taxon>
        <taxon>Maleae</taxon>
        <taxon>Malus</taxon>
    </lineage>
</organism>
<accession>A0A498KSM6</accession>
<evidence type="ECO:0000256" key="1">
    <source>
        <dbReference type="SAM" id="MobiDB-lite"/>
    </source>
</evidence>
<feature type="compositionally biased region" description="Low complexity" evidence="1">
    <location>
        <begin position="453"/>
        <end position="465"/>
    </location>
</feature>
<feature type="compositionally biased region" description="Basic and acidic residues" evidence="1">
    <location>
        <begin position="190"/>
        <end position="205"/>
    </location>
</feature>
<feature type="compositionally biased region" description="Basic and acidic residues" evidence="1">
    <location>
        <begin position="276"/>
        <end position="285"/>
    </location>
</feature>
<feature type="compositionally biased region" description="Low complexity" evidence="1">
    <location>
        <begin position="384"/>
        <end position="396"/>
    </location>
</feature>